<name>A0A1Y5FFI5_9BACT</name>
<feature type="transmembrane region" description="Helical" evidence="4">
    <location>
        <begin position="215"/>
        <end position="236"/>
    </location>
</feature>
<evidence type="ECO:0000313" key="7">
    <source>
        <dbReference type="Proteomes" id="UP000196531"/>
    </source>
</evidence>
<dbReference type="GO" id="GO:0022857">
    <property type="term" value="F:transmembrane transporter activity"/>
    <property type="evidence" value="ECO:0007669"/>
    <property type="project" value="InterPro"/>
</dbReference>
<dbReference type="Pfam" id="PF07690">
    <property type="entry name" value="MFS_1"/>
    <property type="match status" value="1"/>
</dbReference>
<evidence type="ECO:0000313" key="6">
    <source>
        <dbReference type="EMBL" id="OUR97372.1"/>
    </source>
</evidence>
<protein>
    <recommendedName>
        <fullName evidence="5">Major facilitator superfamily (MFS) profile domain-containing protein</fullName>
    </recommendedName>
</protein>
<evidence type="ECO:0000259" key="5">
    <source>
        <dbReference type="PROSITE" id="PS50850"/>
    </source>
</evidence>
<feature type="transmembrane region" description="Helical" evidence="4">
    <location>
        <begin position="365"/>
        <end position="387"/>
    </location>
</feature>
<dbReference type="InterPro" id="IPR053160">
    <property type="entry name" value="MFS_DHA3_Transporter"/>
</dbReference>
<feature type="transmembrane region" description="Helical" evidence="4">
    <location>
        <begin position="12"/>
        <end position="33"/>
    </location>
</feature>
<dbReference type="AlphaFoldDB" id="A0A1Y5FFI5"/>
<feature type="transmembrane region" description="Helical" evidence="4">
    <location>
        <begin position="140"/>
        <end position="158"/>
    </location>
</feature>
<dbReference type="InterPro" id="IPR036259">
    <property type="entry name" value="MFS_trans_sf"/>
</dbReference>
<evidence type="ECO:0000256" key="4">
    <source>
        <dbReference type="SAM" id="Phobius"/>
    </source>
</evidence>
<gene>
    <name evidence="6" type="ORF">A9Q84_13690</name>
</gene>
<dbReference type="EMBL" id="MAAO01000006">
    <property type="protein sequence ID" value="OUR97372.1"/>
    <property type="molecule type" value="Genomic_DNA"/>
</dbReference>
<feature type="transmembrane region" description="Helical" evidence="4">
    <location>
        <begin position="45"/>
        <end position="65"/>
    </location>
</feature>
<keyword evidence="1 4" id="KW-0812">Transmembrane</keyword>
<evidence type="ECO:0000256" key="2">
    <source>
        <dbReference type="ARBA" id="ARBA00022989"/>
    </source>
</evidence>
<dbReference type="PANTHER" id="PTHR23530:SF1">
    <property type="entry name" value="PERMEASE, MAJOR FACILITATOR SUPERFAMILY-RELATED"/>
    <property type="match status" value="1"/>
</dbReference>
<accession>A0A1Y5FFI5</accession>
<keyword evidence="2 4" id="KW-1133">Transmembrane helix</keyword>
<proteinExistence type="predicted"/>
<dbReference type="PROSITE" id="PS50850">
    <property type="entry name" value="MFS"/>
    <property type="match status" value="1"/>
</dbReference>
<comment type="caution">
    <text evidence="6">The sequence shown here is derived from an EMBL/GenBank/DDBJ whole genome shotgun (WGS) entry which is preliminary data.</text>
</comment>
<feature type="transmembrane region" description="Helical" evidence="4">
    <location>
        <begin position="242"/>
        <end position="263"/>
    </location>
</feature>
<feature type="transmembrane region" description="Helical" evidence="4">
    <location>
        <begin position="74"/>
        <end position="91"/>
    </location>
</feature>
<dbReference type="InterPro" id="IPR011701">
    <property type="entry name" value="MFS"/>
</dbReference>
<dbReference type="Proteomes" id="UP000196531">
    <property type="component" value="Unassembled WGS sequence"/>
</dbReference>
<dbReference type="InterPro" id="IPR020846">
    <property type="entry name" value="MFS_dom"/>
</dbReference>
<keyword evidence="3 4" id="KW-0472">Membrane</keyword>
<feature type="transmembrane region" description="Helical" evidence="4">
    <location>
        <begin position="97"/>
        <end position="120"/>
    </location>
</feature>
<reference evidence="7" key="1">
    <citation type="journal article" date="2017" name="Proc. Natl. Acad. Sci. U.S.A.">
        <title>Simulation of Deepwater Horizon oil plume reveals substrate specialization within a complex community of hydrocarbon-degraders.</title>
        <authorList>
            <person name="Hu P."/>
            <person name="Dubinsky E.A."/>
            <person name="Probst A.J."/>
            <person name="Wang J."/>
            <person name="Sieber C.M.K."/>
            <person name="Tom L.M."/>
            <person name="Gardinali P."/>
            <person name="Banfield J.F."/>
            <person name="Atlas R.M."/>
            <person name="Andersen G.L."/>
        </authorList>
    </citation>
    <scope>NUCLEOTIDE SEQUENCE [LARGE SCALE GENOMIC DNA]</scope>
</reference>
<feature type="domain" description="Major facilitator superfamily (MFS) profile" evidence="5">
    <location>
        <begin position="1"/>
        <end position="391"/>
    </location>
</feature>
<dbReference type="SUPFAM" id="SSF103473">
    <property type="entry name" value="MFS general substrate transporter"/>
    <property type="match status" value="1"/>
</dbReference>
<evidence type="ECO:0000256" key="1">
    <source>
        <dbReference type="ARBA" id="ARBA00022692"/>
    </source>
</evidence>
<evidence type="ECO:0000256" key="3">
    <source>
        <dbReference type="ARBA" id="ARBA00023136"/>
    </source>
</evidence>
<organism evidence="6 7">
    <name type="scientific">Halobacteriovorax marinus</name>
    <dbReference type="NCBI Taxonomy" id="97084"/>
    <lineage>
        <taxon>Bacteria</taxon>
        <taxon>Pseudomonadati</taxon>
        <taxon>Bdellovibrionota</taxon>
        <taxon>Bacteriovoracia</taxon>
        <taxon>Bacteriovoracales</taxon>
        <taxon>Halobacteriovoraceae</taxon>
        <taxon>Halobacteriovorax</taxon>
    </lineage>
</organism>
<dbReference type="Gene3D" id="1.20.1250.20">
    <property type="entry name" value="MFS general substrate transporter like domains"/>
    <property type="match status" value="2"/>
</dbReference>
<sequence length="393" mass="44365">MNKKKLENNIKKFYLHRILSGMFFAVPIMVLFWQENGLSLTEVMLLQSLFAIVTVVLEIPTGYFADVKGRRKTLFYSAVSTSIAISIYSFAESFLHFAIGEVFFALAVSLSSGTLSALVFDSLQDLGRTHEYPKIWGNSIFYGMISLALSNAVGGFIGEVNLRYALFASVPAFLLLIPVALSMEEPRKHKDIVKEGYTQELIRIMKFALVENKKLRWIIIYSGIVYAFNQSALWLYQPYFKLTGLEVAHFGIVFASFQLVSGFSSKYAHSIERKLGQKYSLAMLIILVSASYFLMHHFVYLFSFSFCFIQQFVRGFKKAVVNDYINQLATSNIRATILSLESFASRLLYAAIVPVVGWVADIYTLSQALLILGSTALVSGIVIFAFLRKFKIF</sequence>
<feature type="transmembrane region" description="Helical" evidence="4">
    <location>
        <begin position="164"/>
        <end position="181"/>
    </location>
</feature>
<dbReference type="PANTHER" id="PTHR23530">
    <property type="entry name" value="TRANSPORT PROTEIN-RELATED"/>
    <property type="match status" value="1"/>
</dbReference>